<comment type="similarity">
    <text evidence="1 13 14">Belongs to the ATPase B chain family.</text>
</comment>
<feature type="region of interest" description="Disordered" evidence="16">
    <location>
        <begin position="83"/>
        <end position="107"/>
    </location>
</feature>
<dbReference type="HAMAP" id="MF_01398">
    <property type="entry name" value="ATP_synth_b_bprime"/>
    <property type="match status" value="1"/>
</dbReference>
<dbReference type="AlphaFoldDB" id="C8X504"/>
<keyword evidence="5 13" id="KW-0375">Hydrogen ion transport</keyword>
<protein>
    <recommendedName>
        <fullName evidence="13">ATP synthase subunit b</fullName>
    </recommendedName>
    <alternativeName>
        <fullName evidence="13">ATP synthase F(0) sector subunit b</fullName>
    </alternativeName>
    <alternativeName>
        <fullName evidence="13">ATPase subunit I</fullName>
    </alternativeName>
    <alternativeName>
        <fullName evidence="13">F-type ATPase subunit b</fullName>
        <shortName evidence="13">F-ATPase subunit b</shortName>
    </alternativeName>
</protein>
<reference evidence="17 18" key="2">
    <citation type="journal article" date="2010" name="Stand. Genomic Sci.">
        <title>Complete genome sequence of Desulfohalobium retbaense type strain (HR(100)).</title>
        <authorList>
            <person name="Spring S."/>
            <person name="Nolan M."/>
            <person name="Lapidus A."/>
            <person name="Glavina Del Rio T."/>
            <person name="Copeland A."/>
            <person name="Tice H."/>
            <person name="Cheng J.F."/>
            <person name="Lucas S."/>
            <person name="Land M."/>
            <person name="Chen F."/>
            <person name="Bruce D."/>
            <person name="Goodwin L."/>
            <person name="Pitluck S."/>
            <person name="Ivanova N."/>
            <person name="Mavromatis K."/>
            <person name="Mikhailova N."/>
            <person name="Pati A."/>
            <person name="Chen A."/>
            <person name="Palaniappan K."/>
            <person name="Hauser L."/>
            <person name="Chang Y.J."/>
            <person name="Jeffries C.D."/>
            <person name="Munk C."/>
            <person name="Kiss H."/>
            <person name="Chain P."/>
            <person name="Han C."/>
            <person name="Brettin T."/>
            <person name="Detter J.C."/>
            <person name="Schuler E."/>
            <person name="Goker M."/>
            <person name="Rohde M."/>
            <person name="Bristow J."/>
            <person name="Eisen J.A."/>
            <person name="Markowitz V."/>
            <person name="Hugenholtz P."/>
            <person name="Kyrpides N.C."/>
            <person name="Klenk H.P."/>
        </authorList>
    </citation>
    <scope>NUCLEOTIDE SEQUENCE [LARGE SCALE GENOMIC DNA]</scope>
    <source>
        <strain evidence="17 18">DSM 5692</strain>
    </source>
</reference>
<dbReference type="GO" id="GO:0005886">
    <property type="term" value="C:plasma membrane"/>
    <property type="evidence" value="ECO:0007669"/>
    <property type="project" value="UniProtKB-SubCell"/>
</dbReference>
<keyword evidence="3 13" id="KW-0138">CF(0)</keyword>
<evidence type="ECO:0000256" key="2">
    <source>
        <dbReference type="ARBA" id="ARBA00022448"/>
    </source>
</evidence>
<evidence type="ECO:0000256" key="8">
    <source>
        <dbReference type="ARBA" id="ARBA00023136"/>
    </source>
</evidence>
<evidence type="ECO:0000256" key="6">
    <source>
        <dbReference type="ARBA" id="ARBA00022989"/>
    </source>
</evidence>
<keyword evidence="8 13" id="KW-0472">Membrane</keyword>
<evidence type="ECO:0000313" key="18">
    <source>
        <dbReference type="Proteomes" id="UP000001052"/>
    </source>
</evidence>
<accession>C8X504</accession>
<dbReference type="Proteomes" id="UP000001052">
    <property type="component" value="Chromosome"/>
</dbReference>
<organism evidence="17 18">
    <name type="scientific">Desulfohalobium retbaense (strain ATCC 49708 / DSM 5692 / JCM 16813 / HR100)</name>
    <dbReference type="NCBI Taxonomy" id="485915"/>
    <lineage>
        <taxon>Bacteria</taxon>
        <taxon>Pseudomonadati</taxon>
        <taxon>Thermodesulfobacteriota</taxon>
        <taxon>Desulfovibrionia</taxon>
        <taxon>Desulfovibrionales</taxon>
        <taxon>Desulfohalobiaceae</taxon>
        <taxon>Desulfohalobium</taxon>
    </lineage>
</organism>
<name>C8X504_DESRD</name>
<dbReference type="EMBL" id="CP001734">
    <property type="protein sequence ID" value="ACV69501.1"/>
    <property type="molecule type" value="Genomic_DNA"/>
</dbReference>
<keyword evidence="15" id="KW-0175">Coiled coil</keyword>
<dbReference type="PANTHER" id="PTHR33445">
    <property type="entry name" value="ATP SYNTHASE SUBUNIT B', CHLOROPLASTIC"/>
    <property type="match status" value="1"/>
</dbReference>
<sequence>MIELNLTFFIQLVNFLIILAVLNLILLRPIRGILQQRADQMGAQVGAIDRFNTEAESKLQNYEQALEQAREKGAQVRDEFKAEGQGKEQEIIDQASHEASVELEESRQKIASEREAAAKALRKQVKAFAEQATEKIFSRA</sequence>
<dbReference type="Pfam" id="PF00430">
    <property type="entry name" value="ATP-synt_B"/>
    <property type="match status" value="1"/>
</dbReference>
<keyword evidence="13" id="KW-0997">Cell inner membrane</keyword>
<evidence type="ECO:0000256" key="4">
    <source>
        <dbReference type="ARBA" id="ARBA00022692"/>
    </source>
</evidence>
<dbReference type="KEGG" id="drt:Dret_2217"/>
<keyword evidence="18" id="KW-1185">Reference proteome</keyword>
<dbReference type="STRING" id="485915.Dret_2217"/>
<dbReference type="GO" id="GO:0046933">
    <property type="term" value="F:proton-transporting ATP synthase activity, rotational mechanism"/>
    <property type="evidence" value="ECO:0007669"/>
    <property type="project" value="UniProtKB-UniRule"/>
</dbReference>
<keyword evidence="7 13" id="KW-0406">Ion transport</keyword>
<feature type="coiled-coil region" evidence="15">
    <location>
        <begin position="48"/>
        <end position="79"/>
    </location>
</feature>
<evidence type="ECO:0000256" key="11">
    <source>
        <dbReference type="ARBA" id="ARBA00025614"/>
    </source>
</evidence>
<dbReference type="Gene3D" id="1.20.140.50">
    <property type="entry name" value="alix/aip1 like domains"/>
    <property type="match status" value="1"/>
</dbReference>
<evidence type="ECO:0000256" key="15">
    <source>
        <dbReference type="SAM" id="Coils"/>
    </source>
</evidence>
<comment type="subunit">
    <text evidence="13">F-type ATPases have 2 components, F(1) - the catalytic core - and F(0) - the membrane proton channel. F(1) has five subunits: alpha(3), beta(3), gamma(1), delta(1), epsilon(1). F(0) has three main subunits: a(1), b(2) and c(10-14). The alpha and beta chains form an alternating ring which encloses part of the gamma chain. F(1) is attached to F(0) by a central stalk formed by the gamma and epsilon chains, while a peripheral stalk is formed by the delta and b chains.</text>
</comment>
<gene>
    <name evidence="13" type="primary">atpF</name>
    <name evidence="17" type="ordered locus">Dret_2217</name>
</gene>
<keyword evidence="4 13" id="KW-0812">Transmembrane</keyword>
<keyword evidence="6 13" id="KW-1133">Transmembrane helix</keyword>
<evidence type="ECO:0000256" key="1">
    <source>
        <dbReference type="ARBA" id="ARBA00005513"/>
    </source>
</evidence>
<comment type="function">
    <text evidence="10 13">F(1)F(0) ATP synthase produces ATP from ADP in the presence of a proton or sodium gradient. F-type ATPases consist of two structural domains, F(1) containing the extramembraneous catalytic core and F(0) containing the membrane proton channel, linked together by a central stalk and a peripheral stalk. During catalysis, ATP synthesis in the catalytic domain of F(1) is coupled via a rotary mechanism of the central stalk subunits to proton translocation.</text>
</comment>
<keyword evidence="9 13" id="KW-0066">ATP synthesis</keyword>
<keyword evidence="13" id="KW-1003">Cell membrane</keyword>
<evidence type="ECO:0000313" key="17">
    <source>
        <dbReference type="EMBL" id="ACV69501.1"/>
    </source>
</evidence>
<evidence type="ECO:0000256" key="12">
    <source>
        <dbReference type="ARBA" id="ARBA00037847"/>
    </source>
</evidence>
<dbReference type="InterPro" id="IPR050059">
    <property type="entry name" value="ATP_synthase_B_chain"/>
</dbReference>
<dbReference type="GO" id="GO:0045259">
    <property type="term" value="C:proton-transporting ATP synthase complex"/>
    <property type="evidence" value="ECO:0007669"/>
    <property type="project" value="UniProtKB-KW"/>
</dbReference>
<evidence type="ECO:0000256" key="10">
    <source>
        <dbReference type="ARBA" id="ARBA00025198"/>
    </source>
</evidence>
<evidence type="ECO:0000256" key="13">
    <source>
        <dbReference type="HAMAP-Rule" id="MF_01398"/>
    </source>
</evidence>
<dbReference type="RefSeq" id="WP_015752642.1">
    <property type="nucleotide sequence ID" value="NC_013223.1"/>
</dbReference>
<dbReference type="HOGENOM" id="CLU_079215_9_3_7"/>
<reference evidence="18" key="1">
    <citation type="submission" date="2009-09" db="EMBL/GenBank/DDBJ databases">
        <title>The complete chromosome of Desulfohalobium retbaense DSM 5692.</title>
        <authorList>
            <consortium name="US DOE Joint Genome Institute (JGI-PGF)"/>
            <person name="Lucas S."/>
            <person name="Copeland A."/>
            <person name="Lapidus A."/>
            <person name="Glavina del Rio T."/>
            <person name="Dalin E."/>
            <person name="Tice H."/>
            <person name="Bruce D."/>
            <person name="Goodwin L."/>
            <person name="Pitluck S."/>
            <person name="Kyrpides N."/>
            <person name="Mavromatis K."/>
            <person name="Ivanova N."/>
            <person name="Mikhailova N."/>
            <person name="Munk A.C."/>
            <person name="Brettin T."/>
            <person name="Detter J.C."/>
            <person name="Han C."/>
            <person name="Tapia R."/>
            <person name="Larimer F."/>
            <person name="Land M."/>
            <person name="Hauser L."/>
            <person name="Markowitz V."/>
            <person name="Cheng J.-F."/>
            <person name="Hugenholtz P."/>
            <person name="Woyke T."/>
            <person name="Wu D."/>
            <person name="Spring S."/>
            <person name="Klenk H.-P."/>
            <person name="Eisen J.A."/>
        </authorList>
    </citation>
    <scope>NUCLEOTIDE SEQUENCE [LARGE SCALE GENOMIC DNA]</scope>
    <source>
        <strain evidence="18">DSM 5692</strain>
    </source>
</reference>
<evidence type="ECO:0000256" key="5">
    <source>
        <dbReference type="ARBA" id="ARBA00022781"/>
    </source>
</evidence>
<evidence type="ECO:0000256" key="3">
    <source>
        <dbReference type="ARBA" id="ARBA00022547"/>
    </source>
</evidence>
<dbReference type="GO" id="GO:0046961">
    <property type="term" value="F:proton-transporting ATPase activity, rotational mechanism"/>
    <property type="evidence" value="ECO:0007669"/>
    <property type="project" value="TreeGrafter"/>
</dbReference>
<evidence type="ECO:0000256" key="7">
    <source>
        <dbReference type="ARBA" id="ARBA00023065"/>
    </source>
</evidence>
<evidence type="ECO:0000256" key="9">
    <source>
        <dbReference type="ARBA" id="ARBA00023310"/>
    </source>
</evidence>
<dbReference type="InterPro" id="IPR002146">
    <property type="entry name" value="ATP_synth_b/b'su_bac/chlpt"/>
</dbReference>
<feature type="transmembrane region" description="Helical" evidence="13">
    <location>
        <begin position="6"/>
        <end position="27"/>
    </location>
</feature>
<keyword evidence="2 13" id="KW-0813">Transport</keyword>
<proteinExistence type="inferred from homology"/>
<dbReference type="OrthoDB" id="9794968at2"/>
<evidence type="ECO:0000256" key="14">
    <source>
        <dbReference type="RuleBase" id="RU003848"/>
    </source>
</evidence>
<comment type="subcellular location">
    <subcellularLocation>
        <location evidence="13">Cell inner membrane</location>
        <topology evidence="13">Single-pass membrane protein</topology>
    </subcellularLocation>
    <subcellularLocation>
        <location evidence="12">Endomembrane system</location>
        <topology evidence="12">Single-pass membrane protein</topology>
    </subcellularLocation>
</comment>
<comment type="function">
    <text evidence="11">Component of the F(0) channel, it forms part of the peripheral stalk, linking F(1) to F(0). The b'-subunit is a diverged and duplicated form of b found in plants and photosynthetic bacteria.</text>
</comment>
<dbReference type="PANTHER" id="PTHR33445:SF2">
    <property type="entry name" value="ATP SYNTHASE SUBUNIT B', CHLOROPLASTIC"/>
    <property type="match status" value="1"/>
</dbReference>
<dbReference type="CDD" id="cd06503">
    <property type="entry name" value="ATP-synt_Fo_b"/>
    <property type="match status" value="1"/>
</dbReference>
<dbReference type="GO" id="GO:0012505">
    <property type="term" value="C:endomembrane system"/>
    <property type="evidence" value="ECO:0007669"/>
    <property type="project" value="UniProtKB-SubCell"/>
</dbReference>
<dbReference type="eggNOG" id="COG0711">
    <property type="taxonomic scope" value="Bacteria"/>
</dbReference>
<evidence type="ECO:0000256" key="16">
    <source>
        <dbReference type="SAM" id="MobiDB-lite"/>
    </source>
</evidence>